<accession>A0A2M7TH17</accession>
<dbReference type="EMBL" id="PFNM01000005">
    <property type="protein sequence ID" value="PIZ45462.1"/>
    <property type="molecule type" value="Genomic_DNA"/>
</dbReference>
<evidence type="ECO:0000256" key="1">
    <source>
        <dbReference type="SAM" id="Phobius"/>
    </source>
</evidence>
<evidence type="ECO:0000313" key="3">
    <source>
        <dbReference type="Proteomes" id="UP000230553"/>
    </source>
</evidence>
<dbReference type="Proteomes" id="UP000230553">
    <property type="component" value="Unassembled WGS sequence"/>
</dbReference>
<name>A0A2M7TH17_9BACT</name>
<sequence length="291" mass="33003">MTPTYINFDKKHKREDKKFLKYKIIAAVAGFLILLAGVFYLLVYSPLLRITQINMDTNALARQSLGDGGDLINNLKSFFVNQSKLTKFLGSDNILVWNIGKLGEFEKGPEIAEISLKKDYIERTINISVKLRERFGVWCEKGQQTITNATSAEQQTDNTTTSCWWFDKNGVLFAVAPEIEGNAINKIDDFSGRDLKLGDSILGENLTPNLIKIFNVLENSGLGIKALKLGSLVLQEIVFEQPQTSLPKIYFSLRFDPEFVSPAIENLKKTGLEKIIYVDFRVENRVYYKLK</sequence>
<keyword evidence="1" id="KW-0472">Membrane</keyword>
<dbReference type="AlphaFoldDB" id="A0A2M7TH17"/>
<evidence type="ECO:0008006" key="4">
    <source>
        <dbReference type="Google" id="ProtNLM"/>
    </source>
</evidence>
<protein>
    <recommendedName>
        <fullName evidence="4">POTRA domain-containing protein</fullName>
    </recommendedName>
</protein>
<keyword evidence="1" id="KW-0812">Transmembrane</keyword>
<evidence type="ECO:0000313" key="2">
    <source>
        <dbReference type="EMBL" id="PIZ45462.1"/>
    </source>
</evidence>
<organism evidence="2 3">
    <name type="scientific">Candidatus Wolfebacteria bacterium CG_4_10_14_0_2_um_filter_39_18</name>
    <dbReference type="NCBI Taxonomy" id="1975061"/>
    <lineage>
        <taxon>Bacteria</taxon>
        <taxon>Candidatus Wolfeibacteriota</taxon>
    </lineage>
</organism>
<feature type="transmembrane region" description="Helical" evidence="1">
    <location>
        <begin position="20"/>
        <end position="43"/>
    </location>
</feature>
<comment type="caution">
    <text evidence="2">The sequence shown here is derived from an EMBL/GenBank/DDBJ whole genome shotgun (WGS) entry which is preliminary data.</text>
</comment>
<proteinExistence type="predicted"/>
<keyword evidence="1" id="KW-1133">Transmembrane helix</keyword>
<reference evidence="3" key="1">
    <citation type="submission" date="2017-09" db="EMBL/GenBank/DDBJ databases">
        <title>Depth-based differentiation of microbial function through sediment-hosted aquifers and enrichment of novel symbionts in the deep terrestrial subsurface.</title>
        <authorList>
            <person name="Probst A.J."/>
            <person name="Ladd B."/>
            <person name="Jarett J.K."/>
            <person name="Geller-Mcgrath D.E."/>
            <person name="Sieber C.M.K."/>
            <person name="Emerson J.B."/>
            <person name="Anantharaman K."/>
            <person name="Thomas B.C."/>
            <person name="Malmstrom R."/>
            <person name="Stieglmeier M."/>
            <person name="Klingl A."/>
            <person name="Woyke T."/>
            <person name="Ryan C.M."/>
            <person name="Banfield J.F."/>
        </authorList>
    </citation>
    <scope>NUCLEOTIDE SEQUENCE [LARGE SCALE GENOMIC DNA]</scope>
</reference>
<gene>
    <name evidence="2" type="ORF">COY31_00375</name>
</gene>